<proteinExistence type="predicted"/>
<dbReference type="Pfam" id="PF05257">
    <property type="entry name" value="CHAP"/>
    <property type="match status" value="1"/>
</dbReference>
<name>A0A8S5P5Y4_9CAUD</name>
<dbReference type="Gene3D" id="3.90.1720.10">
    <property type="entry name" value="endopeptidase domain like (from Nostoc punctiforme)"/>
    <property type="match status" value="1"/>
</dbReference>
<protein>
    <submittedName>
        <fullName evidence="6">LysM</fullName>
    </submittedName>
</protein>
<organism evidence="6">
    <name type="scientific">Siphoviridae sp. ctsUY14</name>
    <dbReference type="NCBI Taxonomy" id="2825693"/>
    <lineage>
        <taxon>Viruses</taxon>
        <taxon>Duplodnaviria</taxon>
        <taxon>Heunggongvirae</taxon>
        <taxon>Uroviricota</taxon>
        <taxon>Caudoviricetes</taxon>
    </lineage>
</organism>
<reference evidence="6" key="1">
    <citation type="journal article" date="2021" name="Proc. Natl. Acad. Sci. U.S.A.">
        <title>A Catalog of Tens of Thousands of Viruses from Human Metagenomes Reveals Hidden Associations with Chronic Diseases.</title>
        <authorList>
            <person name="Tisza M.J."/>
            <person name="Buck C.B."/>
        </authorList>
    </citation>
    <scope>NUCLEOTIDE SEQUENCE</scope>
    <source>
        <strain evidence="6">CtsUY14</strain>
    </source>
</reference>
<accession>A0A8S5P5Y4</accession>
<dbReference type="InterPro" id="IPR038765">
    <property type="entry name" value="Papain-like_cys_pep_sf"/>
</dbReference>
<evidence type="ECO:0000256" key="1">
    <source>
        <dbReference type="ARBA" id="ARBA00022529"/>
    </source>
</evidence>
<evidence type="ECO:0000256" key="2">
    <source>
        <dbReference type="ARBA" id="ARBA00022729"/>
    </source>
</evidence>
<dbReference type="Gene3D" id="3.10.350.10">
    <property type="entry name" value="LysM domain"/>
    <property type="match status" value="1"/>
</dbReference>
<dbReference type="CDD" id="cd00118">
    <property type="entry name" value="LysM"/>
    <property type="match status" value="1"/>
</dbReference>
<dbReference type="SUPFAM" id="SSF54001">
    <property type="entry name" value="Cysteine proteinases"/>
    <property type="match status" value="1"/>
</dbReference>
<evidence type="ECO:0000259" key="4">
    <source>
        <dbReference type="PROSITE" id="PS50911"/>
    </source>
</evidence>
<keyword evidence="3" id="KW-0378">Hydrolase</keyword>
<evidence type="ECO:0000256" key="3">
    <source>
        <dbReference type="ARBA" id="ARBA00022801"/>
    </source>
</evidence>
<dbReference type="Pfam" id="PF01476">
    <property type="entry name" value="LysM"/>
    <property type="match status" value="1"/>
</dbReference>
<dbReference type="InterPro" id="IPR018392">
    <property type="entry name" value="LysM"/>
</dbReference>
<dbReference type="GO" id="GO:0016787">
    <property type="term" value="F:hydrolase activity"/>
    <property type="evidence" value="ECO:0007669"/>
    <property type="project" value="UniProtKB-KW"/>
</dbReference>
<evidence type="ECO:0000313" key="6">
    <source>
        <dbReference type="EMBL" id="DAE02418.1"/>
    </source>
</evidence>
<dbReference type="PROSITE" id="PS51782">
    <property type="entry name" value="LYSM"/>
    <property type="match status" value="1"/>
</dbReference>
<evidence type="ECO:0000259" key="5">
    <source>
        <dbReference type="PROSITE" id="PS51782"/>
    </source>
</evidence>
<sequence length="367" mass="39632">MSQFTVRYSLPESGNKLYNNGNAGGWSWCINGSPTKAGLNVLSNCVGWACSRFNEIYNEITGNNGMKYKTLCCNAENFIKRAKQAGLEVGMTPKPGAIMCWQKGATLSGSDGAGHVAICEIVYDNNHVFTSESGYGGSAFWNSHRYNTNGRWGLGSSYTFRGFIYNPAVKDEPTPTPTPSSKFNIGDKVVINGALYRNSNASSASGSVSNKITNITRKVSGAVHPYNTTGDLGWMDEASITKYEEPKPSTGQKFAIGTKVVINGALYRSSNDNNAAGYVNNKTTYITRYAAGSKHPYNTTGDLGWMDEGAITAYSGGITYTVKKGDTLSGIAAKYGMTWQQVYARNKFVIGNNPNIIKPGQVLVIKD</sequence>
<keyword evidence="1" id="KW-0929">Antimicrobial</keyword>
<dbReference type="SMART" id="SM00257">
    <property type="entry name" value="LysM"/>
    <property type="match status" value="1"/>
</dbReference>
<dbReference type="SUPFAM" id="SSF54106">
    <property type="entry name" value="LysM domain"/>
    <property type="match status" value="1"/>
</dbReference>
<feature type="domain" description="Peptidase C51" evidence="4">
    <location>
        <begin position="20"/>
        <end position="165"/>
    </location>
</feature>
<dbReference type="PROSITE" id="PS50911">
    <property type="entry name" value="CHAP"/>
    <property type="match status" value="1"/>
</dbReference>
<dbReference type="GO" id="GO:0001897">
    <property type="term" value="P:symbiont-mediated cytolysis of host cell"/>
    <property type="evidence" value="ECO:0007669"/>
    <property type="project" value="UniProtKB-ARBA"/>
</dbReference>
<dbReference type="EMBL" id="BK015346">
    <property type="protein sequence ID" value="DAE02418.1"/>
    <property type="molecule type" value="Genomic_DNA"/>
</dbReference>
<dbReference type="InterPro" id="IPR007921">
    <property type="entry name" value="CHAP_dom"/>
</dbReference>
<dbReference type="InterPro" id="IPR036779">
    <property type="entry name" value="LysM_dom_sf"/>
</dbReference>
<feature type="domain" description="LysM" evidence="5">
    <location>
        <begin position="318"/>
        <end position="365"/>
    </location>
</feature>
<keyword evidence="2" id="KW-0732">Signal</keyword>